<feature type="compositionally biased region" description="Basic and acidic residues" evidence="1">
    <location>
        <begin position="188"/>
        <end position="202"/>
    </location>
</feature>
<dbReference type="EMBL" id="FUPS01000001">
    <property type="protein sequence ID" value="SJR81597.1"/>
    <property type="molecule type" value="Genomic_DNA"/>
</dbReference>
<keyword evidence="2" id="KW-0472">Membrane</keyword>
<reference evidence="6" key="3">
    <citation type="journal article" date="2018" name="Genome Biol.">
        <title>SKESA: strategic k-mer extension for scrupulous assemblies.</title>
        <authorList>
            <person name="Souvorov A."/>
            <person name="Agarwala R."/>
            <person name="Lipman D.J."/>
        </authorList>
    </citation>
    <scope>NUCLEOTIDE SEQUENCE</scope>
    <source>
        <strain evidence="6">HN1000</strain>
    </source>
</reference>
<evidence type="ECO:0000313" key="5">
    <source>
        <dbReference type="EMBL" id="CDT18926.1"/>
    </source>
</evidence>
<feature type="region of interest" description="Disordered" evidence="1">
    <location>
        <begin position="188"/>
        <end position="209"/>
    </location>
</feature>
<protein>
    <submittedName>
        <fullName evidence="6">DUF2953 domain-containing protein</fullName>
    </submittedName>
    <submittedName>
        <fullName evidence="7">Protein of uncharacterized function (DUF2953)</fullName>
    </submittedName>
</protein>
<dbReference type="Pfam" id="PF11167">
    <property type="entry name" value="DUF2953"/>
    <property type="match status" value="1"/>
</dbReference>
<gene>
    <name evidence="5" type="ORF">BN1095_340023</name>
    <name evidence="4" type="ORF">BN1096_560215</name>
    <name evidence="3" type="ORF">BN1097_540219</name>
    <name evidence="6" type="ORF">KRM00_003497</name>
    <name evidence="7" type="ORF">SAMEA3375112_00195</name>
</gene>
<accession>A0A031WD74</accession>
<evidence type="ECO:0000256" key="1">
    <source>
        <dbReference type="SAM" id="MobiDB-lite"/>
    </source>
</evidence>
<keyword evidence="2" id="KW-0812">Transmembrane</keyword>
<evidence type="ECO:0000313" key="3">
    <source>
        <dbReference type="EMBL" id="CDS86096.1"/>
    </source>
</evidence>
<dbReference type="EMBL" id="LK932509">
    <property type="protein sequence ID" value="CDS86583.1"/>
    <property type="molecule type" value="Genomic_DNA"/>
</dbReference>
<keyword evidence="2" id="KW-1133">Transmembrane helix</keyword>
<proteinExistence type="predicted"/>
<dbReference type="RefSeq" id="WP_003438288.1">
    <property type="nucleotide sequence ID" value="NZ_AP031492.1"/>
</dbReference>
<feature type="transmembrane region" description="Helical" evidence="2">
    <location>
        <begin position="12"/>
        <end position="37"/>
    </location>
</feature>
<dbReference type="GeneID" id="66353698"/>
<evidence type="ECO:0000313" key="6">
    <source>
        <dbReference type="EMBL" id="HBH1543960.1"/>
    </source>
</evidence>
<dbReference type="KEGG" id="pdf:CD630DERM_12970"/>
<reference evidence="4" key="1">
    <citation type="submission" date="2014-07" db="EMBL/GenBank/DDBJ databases">
        <authorList>
            <person name="Monot Marc"/>
        </authorList>
    </citation>
    <scope>NUCLEOTIDE SEQUENCE</scope>
    <source>
        <strain evidence="5">7032989</strain>
        <strain evidence="3">7032994</strain>
    </source>
</reference>
<reference evidence="6" key="4">
    <citation type="submission" date="2021-06" db="EMBL/GenBank/DDBJ databases">
        <authorList>
            <consortium name="NCBI Pathogen Detection Project"/>
        </authorList>
    </citation>
    <scope>NUCLEOTIDE SEQUENCE</scope>
    <source>
        <strain evidence="6">HN1000</strain>
    </source>
</reference>
<evidence type="ECO:0000256" key="2">
    <source>
        <dbReference type="SAM" id="Phobius"/>
    </source>
</evidence>
<dbReference type="PATRIC" id="fig|1496.1373.peg.1140"/>
<evidence type="ECO:0000313" key="4">
    <source>
        <dbReference type="EMBL" id="CDS86583.1"/>
    </source>
</evidence>
<dbReference type="EMBL" id="LK933005">
    <property type="protein sequence ID" value="CDT18926.1"/>
    <property type="molecule type" value="Genomic_DNA"/>
</dbReference>
<dbReference type="EMBL" id="LK932392">
    <property type="protein sequence ID" value="CDS86096.1"/>
    <property type="molecule type" value="Genomic_DNA"/>
</dbReference>
<dbReference type="Proteomes" id="UP000189137">
    <property type="component" value="Unassembled WGS sequence"/>
</dbReference>
<name>A0A031WD74_CLODI</name>
<organism evidence="4">
    <name type="scientific">Clostridioides difficile</name>
    <name type="common">Peptoclostridium difficile</name>
    <dbReference type="NCBI Taxonomy" id="1496"/>
    <lineage>
        <taxon>Bacteria</taxon>
        <taxon>Bacillati</taxon>
        <taxon>Bacillota</taxon>
        <taxon>Clostridia</taxon>
        <taxon>Peptostreptococcales</taxon>
        <taxon>Peptostreptococcaceae</taxon>
        <taxon>Clostridioides</taxon>
    </lineage>
</organism>
<dbReference type="InterPro" id="IPR021338">
    <property type="entry name" value="DUF2953"/>
</dbReference>
<sequence>MELNELFNFKYLIIAVIFIISVTMLILISHINILIIADIKNKDICLKLNIKYMFNLININRQLYPAENSKNNDKKEGMKNNIDSSILLADDLLSIYRLLKKIKIHELYSNINFGTGNIGLTSSVYVLINTLYGNLFNMIDAEKMYLNVNPDFTKDYVLGNIRIHIRPRIKALFNIIIMINKIMNKNKGNKEGDSNESNRFDTESYGNNS</sequence>
<dbReference type="EMBL" id="DAEPXK010000054">
    <property type="protein sequence ID" value="HBH1543960.1"/>
    <property type="molecule type" value="Genomic_DNA"/>
</dbReference>
<dbReference type="Proteomes" id="UP000878956">
    <property type="component" value="Unassembled WGS sequence"/>
</dbReference>
<reference evidence="7 8" key="2">
    <citation type="submission" date="2017-02" db="EMBL/GenBank/DDBJ databases">
        <authorList>
            <consortium name="Pathogen Informatics"/>
        </authorList>
    </citation>
    <scope>NUCLEOTIDE SEQUENCE [LARGE SCALE GENOMIC DNA]</scope>
    <source>
        <strain evidence="7 8">VRECD0157</strain>
    </source>
</reference>
<dbReference type="AlphaFoldDB" id="A0A031WD74"/>
<evidence type="ECO:0000313" key="8">
    <source>
        <dbReference type="Proteomes" id="UP000189137"/>
    </source>
</evidence>
<evidence type="ECO:0000313" key="7">
    <source>
        <dbReference type="EMBL" id="SJR81597.1"/>
    </source>
</evidence>